<organism evidence="1 2">
    <name type="scientific">Clostridium sporogenes</name>
    <dbReference type="NCBI Taxonomy" id="1509"/>
    <lineage>
        <taxon>Bacteria</taxon>
        <taxon>Bacillati</taxon>
        <taxon>Bacillota</taxon>
        <taxon>Clostridia</taxon>
        <taxon>Eubacteriales</taxon>
        <taxon>Clostridiaceae</taxon>
        <taxon>Clostridium</taxon>
    </lineage>
</organism>
<evidence type="ECO:0000313" key="2">
    <source>
        <dbReference type="Proteomes" id="UP000033052"/>
    </source>
</evidence>
<dbReference type="KEGG" id="cld:CLSPO_c34920"/>
<dbReference type="EMBL" id="CP009225">
    <property type="protein sequence ID" value="AKC64182.1"/>
    <property type="molecule type" value="Genomic_DNA"/>
</dbReference>
<gene>
    <name evidence="1" type="ORF">CLSPO_c34920</name>
</gene>
<dbReference type="AlphaFoldDB" id="A0A7U4LPA0"/>
<reference evidence="1 2" key="1">
    <citation type="journal article" date="2015" name="PLoS ONE">
        <title>A universal mariner transposon system for forward genetic studies in the genus clostridium.</title>
        <authorList>
            <person name="Zhang Y."/>
            <person name="Grosse-Honebrink A."/>
            <person name="Minton N.P."/>
        </authorList>
    </citation>
    <scope>NUCLEOTIDE SEQUENCE [LARGE SCALE GENOMIC DNA]</scope>
    <source>
        <strain evidence="1 2">NCIMB 10696</strain>
    </source>
</reference>
<dbReference type="Proteomes" id="UP000033052">
    <property type="component" value="Chromosome"/>
</dbReference>
<evidence type="ECO:0000313" key="1">
    <source>
        <dbReference type="EMBL" id="AKC64182.1"/>
    </source>
</evidence>
<name>A0A7U4LPA0_CLOSG</name>
<protein>
    <submittedName>
        <fullName evidence="1">Uncharacterized protein</fullName>
    </submittedName>
</protein>
<sequence length="72" mass="8504">MCKINIIGEFKIDKLQYIIRDIKQKELYILKKMLYEAIYQSVGSEPLSMDVIETPEISVYIDNFSKKKMIIV</sequence>
<accession>A0A7U4LPA0</accession>
<proteinExistence type="predicted"/>